<feature type="transmembrane region" description="Helical" evidence="9">
    <location>
        <begin position="529"/>
        <end position="546"/>
    </location>
</feature>
<dbReference type="PANTHER" id="PTHR22601">
    <property type="entry name" value="ISP4 LIKE PROTEIN"/>
    <property type="match status" value="1"/>
</dbReference>
<feature type="transmembrane region" description="Helical" evidence="9">
    <location>
        <begin position="558"/>
        <end position="581"/>
    </location>
</feature>
<feature type="transmembrane region" description="Helical" evidence="9">
    <location>
        <begin position="92"/>
        <end position="113"/>
    </location>
</feature>
<feature type="transmembrane region" description="Helical" evidence="9">
    <location>
        <begin position="182"/>
        <end position="200"/>
    </location>
</feature>
<protein>
    <submittedName>
        <fullName evidence="10">Oligopeptide transporter 2</fullName>
    </submittedName>
</protein>
<keyword evidence="5" id="KW-0571">Peptide transport</keyword>
<dbReference type="AlphaFoldDB" id="A0AAW0M186"/>
<dbReference type="GO" id="GO:0035673">
    <property type="term" value="F:oligopeptide transmembrane transporter activity"/>
    <property type="evidence" value="ECO:0007669"/>
    <property type="project" value="InterPro"/>
</dbReference>
<feature type="transmembrane region" description="Helical" evidence="9">
    <location>
        <begin position="258"/>
        <end position="281"/>
    </location>
</feature>
<comment type="subcellular location">
    <subcellularLocation>
        <location evidence="1">Membrane</location>
        <topology evidence="1">Multi-pass membrane protein</topology>
    </subcellularLocation>
</comment>
<evidence type="ECO:0000256" key="1">
    <source>
        <dbReference type="ARBA" id="ARBA00004141"/>
    </source>
</evidence>
<evidence type="ECO:0000256" key="7">
    <source>
        <dbReference type="ARBA" id="ARBA00022989"/>
    </source>
</evidence>
<evidence type="ECO:0000313" key="11">
    <source>
        <dbReference type="Proteomes" id="UP000237347"/>
    </source>
</evidence>
<evidence type="ECO:0000256" key="2">
    <source>
        <dbReference type="ARBA" id="ARBA00005484"/>
    </source>
</evidence>
<evidence type="ECO:0000256" key="4">
    <source>
        <dbReference type="ARBA" id="ARBA00022692"/>
    </source>
</evidence>
<keyword evidence="4 9" id="KW-0812">Transmembrane</keyword>
<comment type="similarity">
    <text evidence="2">Belongs to the oligopeptide OPT transporter (TC 2.A.67.1) family.</text>
</comment>
<feature type="transmembrane region" description="Helical" evidence="9">
    <location>
        <begin position="481"/>
        <end position="499"/>
    </location>
</feature>
<evidence type="ECO:0000256" key="5">
    <source>
        <dbReference type="ARBA" id="ARBA00022856"/>
    </source>
</evidence>
<dbReference type="Proteomes" id="UP000237347">
    <property type="component" value="Unassembled WGS sequence"/>
</dbReference>
<keyword evidence="7 9" id="KW-1133">Transmembrane helix</keyword>
<keyword evidence="6" id="KW-0653">Protein transport</keyword>
<evidence type="ECO:0000256" key="8">
    <source>
        <dbReference type="ARBA" id="ARBA00023136"/>
    </source>
</evidence>
<organism evidence="10 11">
    <name type="scientific">Quercus suber</name>
    <name type="common">Cork oak</name>
    <dbReference type="NCBI Taxonomy" id="58331"/>
    <lineage>
        <taxon>Eukaryota</taxon>
        <taxon>Viridiplantae</taxon>
        <taxon>Streptophyta</taxon>
        <taxon>Embryophyta</taxon>
        <taxon>Tracheophyta</taxon>
        <taxon>Spermatophyta</taxon>
        <taxon>Magnoliopsida</taxon>
        <taxon>eudicotyledons</taxon>
        <taxon>Gunneridae</taxon>
        <taxon>Pentapetalae</taxon>
        <taxon>rosids</taxon>
        <taxon>fabids</taxon>
        <taxon>Fagales</taxon>
        <taxon>Fagaceae</taxon>
        <taxon>Quercus</taxon>
    </lineage>
</organism>
<keyword evidence="3" id="KW-0813">Transport</keyword>
<accession>A0AAW0M186</accession>
<dbReference type="EMBL" id="PKMF04000025">
    <property type="protein sequence ID" value="KAK7857640.1"/>
    <property type="molecule type" value="Genomic_DNA"/>
</dbReference>
<sequence>MRTMNSLTVYQRMVDVGDEDNDSPIEQVRLTVPPTDDPTLPALTFRILSTNPCTPPLGKLMAAYLPSKPVRVPFTNWFFSLNPGPFNIKEHVLITIFASSGAGGVYAVFIVDIVKAFYHRQLSPVAAFFLSQSSQMLGYGWAGLFRKYLVDSPYMWWPANLVQVSLFRALHEKEKRPKGGHTRLQFFFMVFVASFAYYIVPGYLFHSISALSFVCWIWKDSVTAQQIGGGMKGLGVGSFGLDWLTVAGFLGTPLATPLFAIINILVGFIVSVYVVIPIAYWSNAYDAKKFPIFSSDTFDHTGQPYNISRILNEKAFDINLAAYDSYSKLYLSVIFAFTYGLSFATLTATITHVALFNGKTIWTLWKQTASAAKDDYADVHTRFRQTAATPLQPGLNVITELVIGYIYPGKPLANVAFKTYGYISLSQALYFASDFKLGHYMKIPPRSMFVVQDDVFYNASIIWGVIGPLRMFTKYGVYKEMNWFFLLGFLAPIPGWFLSRKYPNIKWLRLIHMPIIIGATSNMPPTRAVNYWAWGAVEIFFNFYVYRKFKAWWARHTYVLSAALDAGVAFLGVLLFFTLQYKNNIFGPEWWGLANDDHCPLASCPTAPGVKIEGCPAF</sequence>
<evidence type="ECO:0000313" key="10">
    <source>
        <dbReference type="EMBL" id="KAK7857640.1"/>
    </source>
</evidence>
<dbReference type="NCBIfam" id="TIGR00728">
    <property type="entry name" value="OPT_sfam"/>
    <property type="match status" value="1"/>
</dbReference>
<dbReference type="InterPro" id="IPR004813">
    <property type="entry name" value="OPT"/>
</dbReference>
<feature type="transmembrane region" description="Helical" evidence="9">
    <location>
        <begin position="329"/>
        <end position="355"/>
    </location>
</feature>
<dbReference type="GO" id="GO:0015031">
    <property type="term" value="P:protein transport"/>
    <property type="evidence" value="ECO:0007669"/>
    <property type="project" value="UniProtKB-KW"/>
</dbReference>
<evidence type="ECO:0000256" key="3">
    <source>
        <dbReference type="ARBA" id="ARBA00022448"/>
    </source>
</evidence>
<name>A0AAW0M186_QUESU</name>
<evidence type="ECO:0000256" key="6">
    <source>
        <dbReference type="ARBA" id="ARBA00022927"/>
    </source>
</evidence>
<dbReference type="InterPro" id="IPR004648">
    <property type="entry name" value="Oligpept_transpt"/>
</dbReference>
<feature type="transmembrane region" description="Helical" evidence="9">
    <location>
        <begin position="125"/>
        <end position="142"/>
    </location>
</feature>
<keyword evidence="8 9" id="KW-0472">Membrane</keyword>
<comment type="caution">
    <text evidence="10">The sequence shown here is derived from an EMBL/GenBank/DDBJ whole genome shotgun (WGS) entry which is preliminary data.</text>
</comment>
<proteinExistence type="inferred from homology"/>
<gene>
    <name evidence="10" type="primary">OPT2_0</name>
    <name evidence="10" type="ORF">CFP56_016479</name>
</gene>
<dbReference type="Pfam" id="PF03169">
    <property type="entry name" value="OPT"/>
    <property type="match status" value="3"/>
</dbReference>
<keyword evidence="11" id="KW-1185">Reference proteome</keyword>
<reference evidence="10 11" key="1">
    <citation type="journal article" date="2018" name="Sci. Data">
        <title>The draft genome sequence of cork oak.</title>
        <authorList>
            <person name="Ramos A.M."/>
            <person name="Usie A."/>
            <person name="Barbosa P."/>
            <person name="Barros P.M."/>
            <person name="Capote T."/>
            <person name="Chaves I."/>
            <person name="Simoes F."/>
            <person name="Abreu I."/>
            <person name="Carrasquinho I."/>
            <person name="Faro C."/>
            <person name="Guimaraes J.B."/>
            <person name="Mendonca D."/>
            <person name="Nobrega F."/>
            <person name="Rodrigues L."/>
            <person name="Saibo N.J.M."/>
            <person name="Varela M.C."/>
            <person name="Egas C."/>
            <person name="Matos J."/>
            <person name="Miguel C.M."/>
            <person name="Oliveira M.M."/>
            <person name="Ricardo C.P."/>
            <person name="Goncalves S."/>
        </authorList>
    </citation>
    <scope>NUCLEOTIDE SEQUENCE [LARGE SCALE GENOMIC DNA]</scope>
    <source>
        <strain evidence="11">cv. HL8</strain>
    </source>
</reference>
<dbReference type="GO" id="GO:0016020">
    <property type="term" value="C:membrane"/>
    <property type="evidence" value="ECO:0007669"/>
    <property type="project" value="UniProtKB-SubCell"/>
</dbReference>
<evidence type="ECO:0000256" key="9">
    <source>
        <dbReference type="SAM" id="Phobius"/>
    </source>
</evidence>